<reference evidence="7" key="2">
    <citation type="submission" date="2020-05" db="UniProtKB">
        <authorList>
            <consortium name="Ensembl"/>
        </authorList>
    </citation>
    <scope>IDENTIFICATION</scope>
</reference>
<dbReference type="Ensembl" id="ENSXETT00000118871">
    <property type="protein sequence ID" value="ENSXETP00000111526"/>
    <property type="gene ID" value="ENSXETG00000033025"/>
</dbReference>
<comment type="subcellular location">
    <subcellularLocation>
        <location evidence="1">Cytoplasm</location>
    </subcellularLocation>
</comment>
<organism evidence="7">
    <name type="scientific">Xenopus tropicalis</name>
    <name type="common">Western clawed frog</name>
    <name type="synonym">Silurana tropicalis</name>
    <dbReference type="NCBI Taxonomy" id="8364"/>
    <lineage>
        <taxon>Eukaryota</taxon>
        <taxon>Metazoa</taxon>
        <taxon>Chordata</taxon>
        <taxon>Craniata</taxon>
        <taxon>Vertebrata</taxon>
        <taxon>Euteleostomi</taxon>
        <taxon>Amphibia</taxon>
        <taxon>Batrachia</taxon>
        <taxon>Anura</taxon>
        <taxon>Pipoidea</taxon>
        <taxon>Pipidae</taxon>
        <taxon>Xenopodinae</taxon>
        <taxon>Xenopus</taxon>
        <taxon>Silurana</taxon>
    </lineage>
</organism>
<dbReference type="GeneID" id="100488746"/>
<evidence type="ECO:0000313" key="10">
    <source>
        <dbReference type="Xenbase" id="XB-GENE-6460356"/>
    </source>
</evidence>
<dbReference type="AGR" id="Xenbase:XB-GENE-6460356"/>
<sequence>MSLDSLLQYILLTEQQASEMNRHLREVKSEIHRCQEKVRSLTGRLEEAKATLETKVQLLAEKQCERLLLKKHRDVLESQKEDLLKEKEKLLTMHEGIKKEMAEEEEKFIKEVMEFNNNYGLTSNRDLLLREQAKAEMEQLDMEAEALMSEIESLKHESFHVKALQVQKKTLSDNLAQLQNTLKDVEDKLCEAVETTERLKAEKLLASQKPQSDAECLRLKKELESYSSDDSEAVYEALRLEIDFLQTKISQQ</sequence>
<dbReference type="PANTHER" id="PTHR22419:SF2">
    <property type="entry name" value="COILED-COIL DOMAIN-CONTAINING PROTEIN 172"/>
    <property type="match status" value="1"/>
</dbReference>
<evidence type="ECO:0000256" key="3">
    <source>
        <dbReference type="ARBA" id="ARBA00022327"/>
    </source>
</evidence>
<name>A0A6I8PLZ5_XENTR</name>
<dbReference type="KEGG" id="xtr:100488746"/>
<evidence type="ECO:0000256" key="4">
    <source>
        <dbReference type="ARBA" id="ARBA00022490"/>
    </source>
</evidence>
<evidence type="ECO:0000313" key="8">
    <source>
        <dbReference type="Proteomes" id="UP000008143"/>
    </source>
</evidence>
<keyword evidence="8" id="KW-1185">Reference proteome</keyword>
<dbReference type="Xenbase" id="XB-GENE-6460356">
    <property type="gene designation" value="ccdc172"/>
</dbReference>
<dbReference type="InterPro" id="IPR029618">
    <property type="entry name" value="CCDC172"/>
</dbReference>
<dbReference type="Proteomes" id="UP000008143">
    <property type="component" value="Chromosome 7"/>
</dbReference>
<dbReference type="AlphaFoldDB" id="A0A6I8PLZ5"/>
<comment type="similarity">
    <text evidence="2">Belongs to the CCDC172 family.</text>
</comment>
<evidence type="ECO:0000313" key="9">
    <source>
        <dbReference type="RefSeq" id="XP_031761725.1"/>
    </source>
</evidence>
<dbReference type="OrthoDB" id="10055570at2759"/>
<dbReference type="OMA" id="RQCNEIT"/>
<evidence type="ECO:0000256" key="6">
    <source>
        <dbReference type="SAM" id="Coils"/>
    </source>
</evidence>
<gene>
    <name evidence="7 9 10" type="primary">ccdc172</name>
</gene>
<keyword evidence="5 6" id="KW-0175">Coiled coil</keyword>
<proteinExistence type="inferred from homology"/>
<protein>
    <recommendedName>
        <fullName evidence="3">Coiled-coil domain-containing protein 172</fullName>
    </recommendedName>
</protein>
<dbReference type="CTD" id="374355"/>
<evidence type="ECO:0000256" key="1">
    <source>
        <dbReference type="ARBA" id="ARBA00004496"/>
    </source>
</evidence>
<evidence type="ECO:0000256" key="5">
    <source>
        <dbReference type="ARBA" id="ARBA00023054"/>
    </source>
</evidence>
<reference evidence="9" key="3">
    <citation type="submission" date="2025-04" db="UniProtKB">
        <authorList>
            <consortium name="RefSeq"/>
        </authorList>
    </citation>
    <scope>IDENTIFICATION</scope>
    <source>
        <strain evidence="9">Nigerian</strain>
        <tissue evidence="9">Liver and blood</tissue>
    </source>
</reference>
<feature type="coiled-coil region" evidence="6">
    <location>
        <begin position="17"/>
        <end position="188"/>
    </location>
</feature>
<dbReference type="GO" id="GO:0005737">
    <property type="term" value="C:cytoplasm"/>
    <property type="evidence" value="ECO:0000318"/>
    <property type="project" value="GO_Central"/>
</dbReference>
<evidence type="ECO:0000313" key="7">
    <source>
        <dbReference type="Ensembl" id="ENSXETP00000059538"/>
    </source>
</evidence>
<keyword evidence="4" id="KW-0963">Cytoplasm</keyword>
<reference evidence="7" key="1">
    <citation type="journal article" date="2010" name="Science">
        <title>The genome of the Western clawed frog Xenopus tropicalis.</title>
        <authorList>
            <person name="Hellsten U."/>
            <person name="Harland R.M."/>
            <person name="Gilchrist M.J."/>
            <person name="Hendrix D."/>
            <person name="Jurka J."/>
            <person name="Kapitonov V."/>
            <person name="Ovcharenko I."/>
            <person name="Putnam N.H."/>
            <person name="Shu S."/>
            <person name="Taher L."/>
            <person name="Blitz I.L."/>
            <person name="Blumberg B."/>
            <person name="Dichmann D.S."/>
            <person name="Dubchak I."/>
            <person name="Amaya E."/>
            <person name="Detter J.C."/>
            <person name="Fletcher R."/>
            <person name="Gerhard D.S."/>
            <person name="Goodstein D."/>
            <person name="Graves T."/>
            <person name="Grigoriev I.V."/>
            <person name="Grimwood J."/>
            <person name="Kawashima T."/>
            <person name="Lindquist E."/>
            <person name="Lucas S.M."/>
            <person name="Mead P.E."/>
            <person name="Mitros T."/>
            <person name="Ogino H."/>
            <person name="Ohta Y."/>
            <person name="Poliakov A.V."/>
            <person name="Pollet N."/>
            <person name="Robert J."/>
            <person name="Salamov A."/>
            <person name="Sater A.K."/>
            <person name="Schmutz J."/>
            <person name="Terry A."/>
            <person name="Vize P.D."/>
            <person name="Warren W.C."/>
            <person name="Wells D."/>
            <person name="Wills A."/>
            <person name="Wilson R.K."/>
            <person name="Zimmerman L.B."/>
            <person name="Zorn A.M."/>
            <person name="Grainger R."/>
            <person name="Grammer T."/>
            <person name="Khokha M.K."/>
            <person name="Richardson P.M."/>
            <person name="Rokhsar D.S."/>
        </authorList>
    </citation>
    <scope>NUCLEOTIDE SEQUENCE [LARGE SCALE GENOMIC DNA]</scope>
    <source>
        <strain evidence="7">Nigerian</strain>
    </source>
</reference>
<dbReference type="Ensembl" id="ENSXETT00000062933">
    <property type="protein sequence ID" value="ENSXETP00000059538"/>
    <property type="gene ID" value="ENSXETG00000033025"/>
</dbReference>
<evidence type="ECO:0000256" key="2">
    <source>
        <dbReference type="ARBA" id="ARBA00008975"/>
    </source>
</evidence>
<dbReference type="Bgee" id="ENSXETG00000033025">
    <property type="expression patterns" value="Expressed in testis and 6 other cell types or tissues"/>
</dbReference>
<accession>A0A6I8PLZ5</accession>
<dbReference type="PANTHER" id="PTHR22419">
    <property type="entry name" value="COILED-COIL DOMAIN-CONTAINING PROTEIN 172"/>
    <property type="match status" value="1"/>
</dbReference>
<dbReference type="RefSeq" id="XP_031761725.1">
    <property type="nucleotide sequence ID" value="XM_031905865.1"/>
</dbReference>
<dbReference type="GeneTree" id="ENSGT00390000005203"/>